<dbReference type="PANTHER" id="PTHR22604:SF105">
    <property type="entry name" value="TRANS-1,2-DIHYDROBENZENE-1,2-DIOL DEHYDROGENASE"/>
    <property type="match status" value="1"/>
</dbReference>
<dbReference type="InterPro" id="IPR036291">
    <property type="entry name" value="NAD(P)-bd_dom_sf"/>
</dbReference>
<protein>
    <submittedName>
        <fullName evidence="5">Oxidoreductase</fullName>
    </submittedName>
</protein>
<dbReference type="OrthoDB" id="9815825at2"/>
<dbReference type="EMBL" id="MVIH01000015">
    <property type="protein sequence ID" value="ORB49252.1"/>
    <property type="molecule type" value="Genomic_DNA"/>
</dbReference>
<comment type="similarity">
    <text evidence="1">Belongs to the Gfo/Idh/MocA family.</text>
</comment>
<keyword evidence="2" id="KW-0560">Oxidoreductase</keyword>
<dbReference type="AlphaFoldDB" id="A0A1X0INA6"/>
<dbReference type="SUPFAM" id="SSF55347">
    <property type="entry name" value="Glyceraldehyde-3-phosphate dehydrogenase-like, C-terminal domain"/>
    <property type="match status" value="1"/>
</dbReference>
<dbReference type="PANTHER" id="PTHR22604">
    <property type="entry name" value="OXIDOREDUCTASES"/>
    <property type="match status" value="1"/>
</dbReference>
<evidence type="ECO:0000313" key="6">
    <source>
        <dbReference type="Proteomes" id="UP000192534"/>
    </source>
</evidence>
<gene>
    <name evidence="5" type="ORF">BST42_23680</name>
</gene>
<dbReference type="InterPro" id="IPR055170">
    <property type="entry name" value="GFO_IDH_MocA-like_dom"/>
</dbReference>
<evidence type="ECO:0000259" key="4">
    <source>
        <dbReference type="Pfam" id="PF22725"/>
    </source>
</evidence>
<dbReference type="SUPFAM" id="SSF51735">
    <property type="entry name" value="NAD(P)-binding Rossmann-fold domains"/>
    <property type="match status" value="1"/>
</dbReference>
<organism evidence="5 6">
    <name type="scientific">Mycolicibacterium rhodesiae</name>
    <name type="common">Mycobacterium rhodesiae</name>
    <dbReference type="NCBI Taxonomy" id="36814"/>
    <lineage>
        <taxon>Bacteria</taxon>
        <taxon>Bacillati</taxon>
        <taxon>Actinomycetota</taxon>
        <taxon>Actinomycetes</taxon>
        <taxon>Mycobacteriales</taxon>
        <taxon>Mycobacteriaceae</taxon>
        <taxon>Mycolicibacterium</taxon>
    </lineage>
</organism>
<accession>A0A1X0INA6</accession>
<feature type="domain" description="GFO/IDH/MocA-like oxidoreductase" evidence="4">
    <location>
        <begin position="137"/>
        <end position="253"/>
    </location>
</feature>
<dbReference type="RefSeq" id="WP_083121761.1">
    <property type="nucleotide sequence ID" value="NZ_JACKUO010000035.1"/>
</dbReference>
<feature type="domain" description="Gfo/Idh/MocA-like oxidoreductase N-terminal" evidence="3">
    <location>
        <begin position="8"/>
        <end position="125"/>
    </location>
</feature>
<dbReference type="Pfam" id="PF22725">
    <property type="entry name" value="GFO_IDH_MocA_C3"/>
    <property type="match status" value="1"/>
</dbReference>
<evidence type="ECO:0000256" key="1">
    <source>
        <dbReference type="ARBA" id="ARBA00010928"/>
    </source>
</evidence>
<name>A0A1X0INA6_MYCRH</name>
<reference evidence="5 6" key="1">
    <citation type="submission" date="2016-12" db="EMBL/GenBank/DDBJ databases">
        <title>The new phylogeny of genus Mycobacterium.</title>
        <authorList>
            <person name="Tortoli E."/>
            <person name="Trovato A."/>
            <person name="Cirillo D.M."/>
        </authorList>
    </citation>
    <scope>NUCLEOTIDE SEQUENCE [LARGE SCALE GENOMIC DNA]</scope>
    <source>
        <strain evidence="5 6">DSM 44223</strain>
    </source>
</reference>
<dbReference type="GO" id="GO:0000166">
    <property type="term" value="F:nucleotide binding"/>
    <property type="evidence" value="ECO:0007669"/>
    <property type="project" value="InterPro"/>
</dbReference>
<dbReference type="Proteomes" id="UP000192534">
    <property type="component" value="Unassembled WGS sequence"/>
</dbReference>
<dbReference type="Gene3D" id="3.40.50.720">
    <property type="entry name" value="NAD(P)-binding Rossmann-like Domain"/>
    <property type="match status" value="1"/>
</dbReference>
<evidence type="ECO:0000259" key="3">
    <source>
        <dbReference type="Pfam" id="PF01408"/>
    </source>
</evidence>
<sequence length="332" mass="35842">MPDSAGRVRIGILGASGFAPTTMLNPARDNRDVVVAAVASRDQPGADEFAAKYGILTAYGSYEALIEDPDLDAVYILVPTSLHGKWTKVALAAGKHVLVEKPFTANAGEAREIADLDAQTDRVVMHAIQFRHHPLTQRVEEIIASGEIGTLRRVEVNLCVLLPTFKANCYNYAMAGGAMMDAGSYVTNMARTFGGSTPDVVSAQAKLQKPKVDRAMTAELQYAAGHTGRLRCALWSGRGFWASAKIVGDDGVLRWLSPAAPNVFPRLWVRSANGKRTERFSSRTTYSYQLQAFADSVLRGAPVRTSSLDAVENMGVIDAVYRAAGLPIREPS</sequence>
<keyword evidence="6" id="KW-1185">Reference proteome</keyword>
<dbReference type="GO" id="GO:0016491">
    <property type="term" value="F:oxidoreductase activity"/>
    <property type="evidence" value="ECO:0007669"/>
    <property type="project" value="UniProtKB-KW"/>
</dbReference>
<proteinExistence type="inferred from homology"/>
<dbReference type="Pfam" id="PF01408">
    <property type="entry name" value="GFO_IDH_MocA"/>
    <property type="match status" value="1"/>
</dbReference>
<dbReference type="InterPro" id="IPR000683">
    <property type="entry name" value="Gfo/Idh/MocA-like_OxRdtase_N"/>
</dbReference>
<dbReference type="InterPro" id="IPR050984">
    <property type="entry name" value="Gfo/Idh/MocA_domain"/>
</dbReference>
<comment type="caution">
    <text evidence="5">The sequence shown here is derived from an EMBL/GenBank/DDBJ whole genome shotgun (WGS) entry which is preliminary data.</text>
</comment>
<evidence type="ECO:0000256" key="2">
    <source>
        <dbReference type="ARBA" id="ARBA00023002"/>
    </source>
</evidence>
<dbReference type="Gene3D" id="3.30.360.10">
    <property type="entry name" value="Dihydrodipicolinate Reductase, domain 2"/>
    <property type="match status" value="1"/>
</dbReference>
<evidence type="ECO:0000313" key="5">
    <source>
        <dbReference type="EMBL" id="ORB49252.1"/>
    </source>
</evidence>